<evidence type="ECO:0000313" key="3">
    <source>
        <dbReference type="Proteomes" id="UP000254343"/>
    </source>
</evidence>
<dbReference type="CDD" id="cd03801">
    <property type="entry name" value="GT4_PimA-like"/>
    <property type="match status" value="1"/>
</dbReference>
<organism evidence="2 3">
    <name type="scientific">Afipia felis</name>
    <name type="common">Cat scratch disease bacillus</name>
    <dbReference type="NCBI Taxonomy" id="1035"/>
    <lineage>
        <taxon>Bacteria</taxon>
        <taxon>Pseudomonadati</taxon>
        <taxon>Pseudomonadota</taxon>
        <taxon>Alphaproteobacteria</taxon>
        <taxon>Hyphomicrobiales</taxon>
        <taxon>Nitrobacteraceae</taxon>
        <taxon>Afipia</taxon>
    </lineage>
</organism>
<accession>A0A380WAT3</accession>
<dbReference type="InterPro" id="IPR001296">
    <property type="entry name" value="Glyco_trans_1"/>
</dbReference>
<protein>
    <submittedName>
        <fullName evidence="2">Lipopolysaccharide core biosynthesis protein rfaG</fullName>
        <ecNumber evidence="2">2.4.-.-</ecNumber>
    </submittedName>
</protein>
<gene>
    <name evidence="2" type="primary">rfaG</name>
    <name evidence="2" type="ORF">NCTC12722_03315</name>
</gene>
<dbReference type="EMBL" id="UIGB01000001">
    <property type="protein sequence ID" value="SUU86094.1"/>
    <property type="molecule type" value="Genomic_DNA"/>
</dbReference>
<dbReference type="AlphaFoldDB" id="A0A380WAT3"/>
<evidence type="ECO:0000259" key="1">
    <source>
        <dbReference type="Pfam" id="PF00534"/>
    </source>
</evidence>
<dbReference type="SUPFAM" id="SSF53756">
    <property type="entry name" value="UDP-Glycosyltransferase/glycogen phosphorylase"/>
    <property type="match status" value="1"/>
</dbReference>
<name>A0A380WAT3_AFIFE</name>
<feature type="domain" description="Glycosyl transferase family 1" evidence="1">
    <location>
        <begin position="175"/>
        <end position="322"/>
    </location>
</feature>
<keyword evidence="2" id="KW-0808">Transferase</keyword>
<dbReference type="RefSeq" id="WP_002716918.1">
    <property type="nucleotide sequence ID" value="NZ_UFSI01000001.1"/>
</dbReference>
<dbReference type="Gene3D" id="3.40.50.2000">
    <property type="entry name" value="Glycogen Phosphorylase B"/>
    <property type="match status" value="2"/>
</dbReference>
<evidence type="ECO:0000313" key="2">
    <source>
        <dbReference type="EMBL" id="SUU86094.1"/>
    </source>
</evidence>
<dbReference type="PANTHER" id="PTHR12526:SF641">
    <property type="entry name" value="LIPOPOLYSACCHARIDE CORE BIOSYNTHESIS PROTEIN RFAG"/>
    <property type="match status" value="1"/>
</dbReference>
<dbReference type="Pfam" id="PF00534">
    <property type="entry name" value="Glycos_transf_1"/>
    <property type="match status" value="1"/>
</dbReference>
<dbReference type="Proteomes" id="UP000254343">
    <property type="component" value="Unassembled WGS sequence"/>
</dbReference>
<reference evidence="2 3" key="1">
    <citation type="submission" date="2018-06" db="EMBL/GenBank/DDBJ databases">
        <authorList>
            <consortium name="Pathogen Informatics"/>
            <person name="Doyle S."/>
        </authorList>
    </citation>
    <scope>NUCLEOTIDE SEQUENCE [LARGE SCALE GENOMIC DNA]</scope>
    <source>
        <strain evidence="2 3">NCTC12722</strain>
    </source>
</reference>
<sequence length="360" mass="39309">MKIALAIFQLETLGGKERDCLAIAAYLQQRGHDVTLVTTRAASSPLPVAIIPRKGLSNHGRTRHFAKAVMAYRDQHRPNALLSFERVPGADFHYAADAAVALRMTGVKSFLPRARTYLQLERGVFENPHTRFFFLTQAQRDQYAAHYDFDPARGTVLPVILHEERFEAARTAAERDVTRDKLGLPRDAMVALAVAVKPKQKGLDRSLDALTRFPHLHLVSAGSTESWIAEQAKALKIEDRIHVLPYGANVMDLMAASDFLLHPARAEAAGQVIAEALLAGRPAIVTGICGYAGEIAQSGAGVVLREPFNPQDLTAAITTMLERLPAMTAAARTEATMLQGRRGRWLSVIADAIEYAASSS</sequence>
<dbReference type="PANTHER" id="PTHR12526">
    <property type="entry name" value="GLYCOSYLTRANSFERASE"/>
    <property type="match status" value="1"/>
</dbReference>
<dbReference type="OrthoDB" id="5147801at2"/>
<dbReference type="GO" id="GO:0016757">
    <property type="term" value="F:glycosyltransferase activity"/>
    <property type="evidence" value="ECO:0007669"/>
    <property type="project" value="UniProtKB-KW"/>
</dbReference>
<proteinExistence type="predicted"/>
<keyword evidence="2" id="KW-0328">Glycosyltransferase</keyword>
<dbReference type="EC" id="2.4.-.-" evidence="2"/>